<reference evidence="5" key="2">
    <citation type="submission" date="2013-12" db="EMBL/GenBank/DDBJ databases">
        <title>Evolution of pathogenesis and genome organization in the Tremellales.</title>
        <authorList>
            <person name="Cuomo C."/>
            <person name="Litvintseva A."/>
            <person name="Heitman J."/>
            <person name="Chen Y."/>
            <person name="Sun S."/>
            <person name="Springer D."/>
            <person name="Dromer F."/>
            <person name="Young S."/>
            <person name="Zeng Q."/>
            <person name="Chapman S."/>
            <person name="Gujja S."/>
            <person name="Saif S."/>
            <person name="Birren B."/>
        </authorList>
    </citation>
    <scope>NUCLEOTIDE SEQUENCE [LARGE SCALE GENOMIC DNA]</scope>
    <source>
        <strain evidence="5">BCC8398</strain>
    </source>
</reference>
<feature type="compositionally biased region" description="Low complexity" evidence="1">
    <location>
        <begin position="288"/>
        <end position="347"/>
    </location>
</feature>
<keyword evidence="5" id="KW-1185">Reference proteome</keyword>
<dbReference type="PROSITE" id="PS50231">
    <property type="entry name" value="RICIN_B_LECTIN"/>
    <property type="match status" value="1"/>
</dbReference>
<feature type="domain" description="Ricin B lectin" evidence="3">
    <location>
        <begin position="132"/>
        <end position="250"/>
    </location>
</feature>
<reference evidence="4 5" key="1">
    <citation type="submission" date="2013-07" db="EMBL/GenBank/DDBJ databases">
        <title>The Genome Sequence of Cryptococcus heveanensis BCC8398.</title>
        <authorList>
            <consortium name="The Broad Institute Genome Sequencing Platform"/>
            <person name="Cuomo C."/>
            <person name="Litvintseva A."/>
            <person name="Chen Y."/>
            <person name="Heitman J."/>
            <person name="Sun S."/>
            <person name="Springer D."/>
            <person name="Dromer F."/>
            <person name="Young S.K."/>
            <person name="Zeng Q."/>
            <person name="Gargeya S."/>
            <person name="Fitzgerald M."/>
            <person name="Abouelleil A."/>
            <person name="Alvarado L."/>
            <person name="Berlin A.M."/>
            <person name="Chapman S.B."/>
            <person name="Dewar J."/>
            <person name="Goldberg J."/>
            <person name="Griggs A."/>
            <person name="Gujja S."/>
            <person name="Hansen M."/>
            <person name="Howarth C."/>
            <person name="Imamovic A."/>
            <person name="Larimer J."/>
            <person name="McCowan C."/>
            <person name="Murphy C."/>
            <person name="Pearson M."/>
            <person name="Priest M."/>
            <person name="Roberts A."/>
            <person name="Saif S."/>
            <person name="Shea T."/>
            <person name="Sykes S."/>
            <person name="Wortman J."/>
            <person name="Nusbaum C."/>
            <person name="Birren B."/>
        </authorList>
    </citation>
    <scope>NUCLEOTIDE SEQUENCE [LARGE SCALE GENOMIC DNA]</scope>
    <source>
        <strain evidence="4 5">BCC8398</strain>
    </source>
</reference>
<sequence length="347" mass="34295">MLYLAALLPFLAVTFALPQSEVSESSSAVPSASSTSSGISTGSLAASSSGFSSAGSSSASASHSGSVPTSASATLSVASGSSSSIPSGSTSASASASAASATASSAGNSTISATENSGNGEGIVDRFIGVKVQSLVNGLCLSPDPSVPLTELKTGIPIGVYPCDDAQKWDFNPESTAMIVSSTNFALDVDQQYNDGAHLSLLVSITSNFYITNDARIAITNQGYCIDQKKGSSSEVQLWKCADENTNQMWIVVDGETQRLIVNPKAAGEDADASDTSVTVVAAQNPPSSTASGHSSTLASGSASTSASGSSSTSASSGHSTSTALTSASTSHSASSGSASTTASQES</sequence>
<dbReference type="SUPFAM" id="SSF50370">
    <property type="entry name" value="Ricin B-like lectins"/>
    <property type="match status" value="1"/>
</dbReference>
<dbReference type="AlphaFoldDB" id="A0A1B9GQB5"/>
<evidence type="ECO:0000256" key="2">
    <source>
        <dbReference type="SAM" id="SignalP"/>
    </source>
</evidence>
<accession>A0A1B9GQB5</accession>
<dbReference type="EMBL" id="KV700127">
    <property type="protein sequence ID" value="OCF33197.1"/>
    <property type="molecule type" value="Genomic_DNA"/>
</dbReference>
<dbReference type="Proteomes" id="UP000092666">
    <property type="component" value="Unassembled WGS sequence"/>
</dbReference>
<feature type="chain" id="PRO_5008627323" description="Ricin B lectin domain-containing protein" evidence="2">
    <location>
        <begin position="17"/>
        <end position="347"/>
    </location>
</feature>
<protein>
    <recommendedName>
        <fullName evidence="3">Ricin B lectin domain-containing protein</fullName>
    </recommendedName>
</protein>
<evidence type="ECO:0000259" key="3">
    <source>
        <dbReference type="Pfam" id="PF00652"/>
    </source>
</evidence>
<dbReference type="Pfam" id="PF00652">
    <property type="entry name" value="Ricin_B_lectin"/>
    <property type="match status" value="1"/>
</dbReference>
<gene>
    <name evidence="4" type="ORF">I316_05242</name>
</gene>
<evidence type="ECO:0000313" key="5">
    <source>
        <dbReference type="Proteomes" id="UP000092666"/>
    </source>
</evidence>
<dbReference type="Gene3D" id="2.80.10.50">
    <property type="match status" value="1"/>
</dbReference>
<keyword evidence="2" id="KW-0732">Signal</keyword>
<dbReference type="InterPro" id="IPR000772">
    <property type="entry name" value="Ricin_B_lectin"/>
</dbReference>
<feature type="signal peptide" evidence="2">
    <location>
        <begin position="1"/>
        <end position="16"/>
    </location>
</feature>
<feature type="region of interest" description="Disordered" evidence="1">
    <location>
        <begin position="284"/>
        <end position="347"/>
    </location>
</feature>
<evidence type="ECO:0000256" key="1">
    <source>
        <dbReference type="SAM" id="MobiDB-lite"/>
    </source>
</evidence>
<proteinExistence type="predicted"/>
<organism evidence="4 5">
    <name type="scientific">Kwoniella heveanensis BCC8398</name>
    <dbReference type="NCBI Taxonomy" id="1296120"/>
    <lineage>
        <taxon>Eukaryota</taxon>
        <taxon>Fungi</taxon>
        <taxon>Dikarya</taxon>
        <taxon>Basidiomycota</taxon>
        <taxon>Agaricomycotina</taxon>
        <taxon>Tremellomycetes</taxon>
        <taxon>Tremellales</taxon>
        <taxon>Cryptococcaceae</taxon>
        <taxon>Kwoniella</taxon>
    </lineage>
</organism>
<evidence type="ECO:0000313" key="4">
    <source>
        <dbReference type="EMBL" id="OCF33197.1"/>
    </source>
</evidence>
<dbReference type="STRING" id="1296120.A0A1B9GQB5"/>
<dbReference type="InterPro" id="IPR035992">
    <property type="entry name" value="Ricin_B-like_lectins"/>
</dbReference>
<dbReference type="OrthoDB" id="2593293at2759"/>
<name>A0A1B9GQB5_9TREE</name>